<evidence type="ECO:0000256" key="11">
    <source>
        <dbReference type="PROSITE-ProRule" id="PRU01360"/>
    </source>
</evidence>
<dbReference type="EMBL" id="JACIDT010000023">
    <property type="protein sequence ID" value="MBB3928372.1"/>
    <property type="molecule type" value="Genomic_DNA"/>
</dbReference>
<comment type="similarity">
    <text evidence="11 12">Belongs to the TonB-dependent receptor family.</text>
</comment>
<feature type="domain" description="TonB-dependent receptor plug" evidence="16">
    <location>
        <begin position="80"/>
        <end position="186"/>
    </location>
</feature>
<dbReference type="GO" id="GO:0009279">
    <property type="term" value="C:cell outer membrane"/>
    <property type="evidence" value="ECO:0007669"/>
    <property type="project" value="UniProtKB-SubCell"/>
</dbReference>
<feature type="region of interest" description="Disordered" evidence="13">
    <location>
        <begin position="24"/>
        <end position="59"/>
    </location>
</feature>
<feature type="compositionally biased region" description="Low complexity" evidence="13">
    <location>
        <begin position="47"/>
        <end position="59"/>
    </location>
</feature>
<keyword evidence="7" id="KW-0406">Ion transport</keyword>
<keyword evidence="8 12" id="KW-0798">TonB box</keyword>
<evidence type="ECO:0000256" key="1">
    <source>
        <dbReference type="ARBA" id="ARBA00004571"/>
    </source>
</evidence>
<organism evidence="17 18">
    <name type="scientific">Sphingobium jiangsuense</name>
    <dbReference type="NCBI Taxonomy" id="870476"/>
    <lineage>
        <taxon>Bacteria</taxon>
        <taxon>Pseudomonadati</taxon>
        <taxon>Pseudomonadota</taxon>
        <taxon>Alphaproteobacteria</taxon>
        <taxon>Sphingomonadales</taxon>
        <taxon>Sphingomonadaceae</taxon>
        <taxon>Sphingobium</taxon>
    </lineage>
</organism>
<sequence length="816" mass="87105">MLNAHKTWLLLSSAAVLWPAAANAQGQSQSTPPRLDRSAPGASASPQNPADASEADAAQASNKAGLDDIVVTAQQRNENLQKAALAISVVTGEELLEDGIVGVDTLQKNVPALQVANASTGNFIFIRGVGSFSVSPTSDPAVAFNYDGVYVGRSGSTTGAFYDLERVELLKGPQGTLYGRNATAGAVNILPAQPRLGEFSGYGTASYGNYDAYSVEGAINVAAGDNAGLRFSGIYSQHDGYLRDGTSSDKTLGLRGQLKVELDPKLTIRIAADFAHQGGTGTAATYIGRFAFNPAAGAFAFTPSNLPVSEGLYTPAAQAYRQTGAAGTIAGRFNDPLAFRQYVDSDLYGVAAYIDYETSFGTISVIPAWRHSLRDILSANAGQQIGNTAEADQTSLEIRLVSPTGRTIDYILGGYYFSEDIDDDVHNTSGSQAAFQISKVRTRSPSVYGRLTFNATDTLRFTGGARYTSERKNFSSSSRTLQLLCTIPAASGGCPNVALLPYTTSFEGQPVRPAANLATLPIANGGSVRRIDTTATGRFNDSKITYRAAVEFDVAPRSLLYASLETGYRAGGFNPDASFGPEHITAYTIGSKNRFLDNRLQLNIEGFYWKYRDQQLSFLGINSVGAVGLLTSNIGRSVAKGVEVEALAQVTATTRLMANVQYLDSRYTSFTYVTPAPPYTGCATTPAASPTGAPFTVNCAGFPLFNAPKWTVNLAAQQRLVLSDDLALVLDADTQYRSGRYTNFTLTAQDYQGSTWVSNAQASLVVDDGRWSVTAFVRNIENNRYQTFATQVPGSNLYVSINAQPRTYGARLSTRF</sequence>
<evidence type="ECO:0000256" key="8">
    <source>
        <dbReference type="ARBA" id="ARBA00023077"/>
    </source>
</evidence>
<dbReference type="PROSITE" id="PS52016">
    <property type="entry name" value="TONB_DEPENDENT_REC_3"/>
    <property type="match status" value="1"/>
</dbReference>
<dbReference type="InterPro" id="IPR012910">
    <property type="entry name" value="Plug_dom"/>
</dbReference>
<evidence type="ECO:0000256" key="10">
    <source>
        <dbReference type="ARBA" id="ARBA00023237"/>
    </source>
</evidence>
<proteinExistence type="inferred from homology"/>
<keyword evidence="5 11" id="KW-0812">Transmembrane</keyword>
<keyword evidence="6" id="KW-0408">Iron</keyword>
<evidence type="ECO:0000259" key="15">
    <source>
        <dbReference type="Pfam" id="PF00593"/>
    </source>
</evidence>
<keyword evidence="4" id="KW-0410">Iron transport</keyword>
<evidence type="ECO:0000256" key="14">
    <source>
        <dbReference type="SAM" id="SignalP"/>
    </source>
</evidence>
<dbReference type="GO" id="GO:0006826">
    <property type="term" value="P:iron ion transport"/>
    <property type="evidence" value="ECO:0007669"/>
    <property type="project" value="UniProtKB-KW"/>
</dbReference>
<comment type="subcellular location">
    <subcellularLocation>
        <location evidence="1 11">Cell outer membrane</location>
        <topology evidence="1 11">Multi-pass membrane protein</topology>
    </subcellularLocation>
</comment>
<evidence type="ECO:0000256" key="12">
    <source>
        <dbReference type="RuleBase" id="RU003357"/>
    </source>
</evidence>
<dbReference type="SUPFAM" id="SSF56935">
    <property type="entry name" value="Porins"/>
    <property type="match status" value="1"/>
</dbReference>
<evidence type="ECO:0000256" key="9">
    <source>
        <dbReference type="ARBA" id="ARBA00023136"/>
    </source>
</evidence>
<keyword evidence="3 11" id="KW-1134">Transmembrane beta strand</keyword>
<dbReference type="Gene3D" id="2.40.170.20">
    <property type="entry name" value="TonB-dependent receptor, beta-barrel domain"/>
    <property type="match status" value="1"/>
</dbReference>
<dbReference type="Proteomes" id="UP000571950">
    <property type="component" value="Unassembled WGS sequence"/>
</dbReference>
<keyword evidence="9 11" id="KW-0472">Membrane</keyword>
<feature type="chain" id="PRO_5030727728" evidence="14">
    <location>
        <begin position="25"/>
        <end position="816"/>
    </location>
</feature>
<name>A0A7W6BRB5_9SPHN</name>
<keyword evidence="18" id="KW-1185">Reference proteome</keyword>
<evidence type="ECO:0000256" key="6">
    <source>
        <dbReference type="ARBA" id="ARBA00023004"/>
    </source>
</evidence>
<dbReference type="InterPro" id="IPR039426">
    <property type="entry name" value="TonB-dep_rcpt-like"/>
</dbReference>
<keyword evidence="17" id="KW-0675">Receptor</keyword>
<keyword evidence="10 11" id="KW-0998">Cell outer membrane</keyword>
<feature type="signal peptide" evidence="14">
    <location>
        <begin position="1"/>
        <end position="24"/>
    </location>
</feature>
<dbReference type="InterPro" id="IPR036942">
    <property type="entry name" value="Beta-barrel_TonB_sf"/>
</dbReference>
<evidence type="ECO:0000259" key="16">
    <source>
        <dbReference type="Pfam" id="PF07715"/>
    </source>
</evidence>
<evidence type="ECO:0000313" key="18">
    <source>
        <dbReference type="Proteomes" id="UP000571950"/>
    </source>
</evidence>
<accession>A0A7W6BRB5</accession>
<evidence type="ECO:0000256" key="7">
    <source>
        <dbReference type="ARBA" id="ARBA00023065"/>
    </source>
</evidence>
<dbReference type="Pfam" id="PF07715">
    <property type="entry name" value="Plug"/>
    <property type="match status" value="1"/>
</dbReference>
<dbReference type="PANTHER" id="PTHR32552">
    <property type="entry name" value="FERRICHROME IRON RECEPTOR-RELATED"/>
    <property type="match status" value="1"/>
</dbReference>
<protein>
    <submittedName>
        <fullName evidence="17">Iron complex outermembrane receptor protein</fullName>
    </submittedName>
</protein>
<evidence type="ECO:0000256" key="5">
    <source>
        <dbReference type="ARBA" id="ARBA00022692"/>
    </source>
</evidence>
<dbReference type="Pfam" id="PF00593">
    <property type="entry name" value="TonB_dep_Rec_b-barrel"/>
    <property type="match status" value="1"/>
</dbReference>
<dbReference type="RefSeq" id="WP_188073655.1">
    <property type="nucleotide sequence ID" value="NZ_BSPS01000017.1"/>
</dbReference>
<dbReference type="AlphaFoldDB" id="A0A7W6BRB5"/>
<dbReference type="InterPro" id="IPR000531">
    <property type="entry name" value="Beta-barrel_TonB"/>
</dbReference>
<reference evidence="17 18" key="1">
    <citation type="submission" date="2020-08" db="EMBL/GenBank/DDBJ databases">
        <title>Genomic Encyclopedia of Type Strains, Phase IV (KMG-IV): sequencing the most valuable type-strain genomes for metagenomic binning, comparative biology and taxonomic classification.</title>
        <authorList>
            <person name="Goeker M."/>
        </authorList>
    </citation>
    <scope>NUCLEOTIDE SEQUENCE [LARGE SCALE GENOMIC DNA]</scope>
    <source>
        <strain evidence="17 18">DSM 26189</strain>
    </source>
</reference>
<feature type="domain" description="TonB-dependent receptor-like beta-barrel" evidence="15">
    <location>
        <begin position="281"/>
        <end position="780"/>
    </location>
</feature>
<comment type="caution">
    <text evidence="17">The sequence shown here is derived from an EMBL/GenBank/DDBJ whole genome shotgun (WGS) entry which is preliminary data.</text>
</comment>
<evidence type="ECO:0000313" key="17">
    <source>
        <dbReference type="EMBL" id="MBB3928372.1"/>
    </source>
</evidence>
<evidence type="ECO:0000256" key="2">
    <source>
        <dbReference type="ARBA" id="ARBA00022448"/>
    </source>
</evidence>
<evidence type="ECO:0000256" key="13">
    <source>
        <dbReference type="SAM" id="MobiDB-lite"/>
    </source>
</evidence>
<evidence type="ECO:0000256" key="4">
    <source>
        <dbReference type="ARBA" id="ARBA00022496"/>
    </source>
</evidence>
<evidence type="ECO:0000256" key="3">
    <source>
        <dbReference type="ARBA" id="ARBA00022452"/>
    </source>
</evidence>
<gene>
    <name evidence="17" type="ORF">GGR43_004116</name>
</gene>
<dbReference type="PANTHER" id="PTHR32552:SF81">
    <property type="entry name" value="TONB-DEPENDENT OUTER MEMBRANE RECEPTOR"/>
    <property type="match status" value="1"/>
</dbReference>
<keyword evidence="14" id="KW-0732">Signal</keyword>
<keyword evidence="2 11" id="KW-0813">Transport</keyword>